<reference evidence="6 7" key="1">
    <citation type="submission" date="2019-01" db="EMBL/GenBank/DDBJ databases">
        <authorList>
            <person name="Li J."/>
        </authorList>
    </citation>
    <scope>NUCLEOTIDE SEQUENCE [LARGE SCALE GENOMIC DNA]</scope>
    <source>
        <strain evidence="6 7">CCUG 35506</strain>
    </source>
</reference>
<comment type="subcellular location">
    <subcellularLocation>
        <location evidence="1">Membrane</location>
        <topology evidence="1">Multi-pass membrane protein</topology>
    </subcellularLocation>
</comment>
<organism evidence="6 7">
    <name type="scientific">Agromyces fucosus</name>
    <dbReference type="NCBI Taxonomy" id="41985"/>
    <lineage>
        <taxon>Bacteria</taxon>
        <taxon>Bacillati</taxon>
        <taxon>Actinomycetota</taxon>
        <taxon>Actinomycetes</taxon>
        <taxon>Micrococcales</taxon>
        <taxon>Microbacteriaceae</taxon>
        <taxon>Agromyces</taxon>
    </lineage>
</organism>
<dbReference type="PANTHER" id="PTHR17920:SF3">
    <property type="entry name" value="TRANSMEMBRANE AND COILED-COIL DOMAIN-CONTAINING PROTEIN 4"/>
    <property type="match status" value="1"/>
</dbReference>
<dbReference type="SUPFAM" id="SSF53474">
    <property type="entry name" value="alpha/beta-Hydrolases"/>
    <property type="match status" value="1"/>
</dbReference>
<sequence>MPGSLHAHVLEGTRLKVDVVSDQGATLSLVGELTDMEPTVDSGGVLESNPALRSNMWAYAKTWHTARTTSNARALSLADPAEQRVALKLVEETKRIAQKQSDAYAKTAQWIADVADDVSLLEVEHGWCSSCFFLTEHRKSNRPAGQLPVYVCQGCGSPTLPCVAVGCDNMAVRVRGAIRVPQFCAEHRRDIPGFEKAQGTIGELHDYEEFLQYDKPDLDKASKLAVSGVLAVGLAIPVAFLAAPAIGGAIGSLGMFGGFSGAAATSHGLALLGGGSLAAGGLGMAGGTAVVTAVGAAVGGALGASVANAYLREDKSFRIELLRPGKGGVPVLVANGFLTDGKGDKWGSWKPIVNERYPDSPVYRVWWGAKELRDFGVLGANALGKAGGVAAAKAAAAVGTKAGARFLGNVVGPAMITADLAKNPWHVAKSRADKTGVILGDLLARTDAESYVLIGHSLGARVMVVAAESLGTKPGGPRIESAHLLGAAIGAKSNWDALTAAVDEVVYGYHSTNDNVLKFVYRTAQAGEAAAGLLGFTPVSSKLQNVDVSDRVKSHFEYQDNARLL</sequence>
<feature type="transmembrane region" description="Helical" evidence="5">
    <location>
        <begin position="253"/>
        <end position="272"/>
    </location>
</feature>
<evidence type="ECO:0000313" key="6">
    <source>
        <dbReference type="EMBL" id="RXZ47565.1"/>
    </source>
</evidence>
<keyword evidence="3 5" id="KW-1133">Transmembrane helix</keyword>
<keyword evidence="2 5" id="KW-0812">Transmembrane</keyword>
<keyword evidence="7" id="KW-1185">Reference proteome</keyword>
<dbReference type="Pfam" id="PF05277">
    <property type="entry name" value="DUF726"/>
    <property type="match status" value="1"/>
</dbReference>
<evidence type="ECO:0000256" key="4">
    <source>
        <dbReference type="ARBA" id="ARBA00023136"/>
    </source>
</evidence>
<comment type="caution">
    <text evidence="6">The sequence shown here is derived from an EMBL/GenBank/DDBJ whole genome shotgun (WGS) entry which is preliminary data.</text>
</comment>
<gene>
    <name evidence="6" type="ORF">ESP57_13545</name>
</gene>
<dbReference type="InterPro" id="IPR007941">
    <property type="entry name" value="DUF726"/>
</dbReference>
<dbReference type="RefSeq" id="WP_129231954.1">
    <property type="nucleotide sequence ID" value="NZ_SDPO01000003.1"/>
</dbReference>
<dbReference type="AlphaFoldDB" id="A0A4Q2JHW0"/>
<dbReference type="InterPro" id="IPR029058">
    <property type="entry name" value="AB_hydrolase_fold"/>
</dbReference>
<dbReference type="PANTHER" id="PTHR17920">
    <property type="entry name" value="TRANSMEMBRANE AND COILED-COIL DOMAIN-CONTAINING PROTEIN 4 TMCO4"/>
    <property type="match status" value="1"/>
</dbReference>
<dbReference type="GO" id="GO:0016020">
    <property type="term" value="C:membrane"/>
    <property type="evidence" value="ECO:0007669"/>
    <property type="project" value="UniProtKB-SubCell"/>
</dbReference>
<accession>A0A4Q2JHW0</accession>
<protein>
    <submittedName>
        <fullName evidence="6">DUF726 domain-containing protein</fullName>
    </submittedName>
</protein>
<name>A0A4Q2JHW0_9MICO</name>
<proteinExistence type="predicted"/>
<feature type="transmembrane region" description="Helical" evidence="5">
    <location>
        <begin position="224"/>
        <end position="246"/>
    </location>
</feature>
<keyword evidence="4 5" id="KW-0472">Membrane</keyword>
<evidence type="ECO:0000256" key="2">
    <source>
        <dbReference type="ARBA" id="ARBA00022692"/>
    </source>
</evidence>
<dbReference type="EMBL" id="SDPO01000003">
    <property type="protein sequence ID" value="RXZ47565.1"/>
    <property type="molecule type" value="Genomic_DNA"/>
</dbReference>
<dbReference type="Proteomes" id="UP000292935">
    <property type="component" value="Unassembled WGS sequence"/>
</dbReference>
<evidence type="ECO:0000313" key="7">
    <source>
        <dbReference type="Proteomes" id="UP000292935"/>
    </source>
</evidence>
<evidence type="ECO:0000256" key="3">
    <source>
        <dbReference type="ARBA" id="ARBA00022989"/>
    </source>
</evidence>
<feature type="transmembrane region" description="Helical" evidence="5">
    <location>
        <begin position="284"/>
        <end position="311"/>
    </location>
</feature>
<dbReference type="OrthoDB" id="4428026at2"/>
<evidence type="ECO:0000256" key="5">
    <source>
        <dbReference type="SAM" id="Phobius"/>
    </source>
</evidence>
<evidence type="ECO:0000256" key="1">
    <source>
        <dbReference type="ARBA" id="ARBA00004141"/>
    </source>
</evidence>